<dbReference type="Proteomes" id="UP000288716">
    <property type="component" value="Unassembled WGS sequence"/>
</dbReference>
<dbReference type="InterPro" id="IPR002759">
    <property type="entry name" value="Pop5/Rpp14/Rnp2-like"/>
</dbReference>
<keyword evidence="3 6" id="KW-0819">tRNA processing</keyword>
<evidence type="ECO:0000313" key="7">
    <source>
        <dbReference type="EMBL" id="RWS23498.1"/>
    </source>
</evidence>
<dbReference type="GO" id="GO:0001682">
    <property type="term" value="P:tRNA 5'-leader removal"/>
    <property type="evidence" value="ECO:0007669"/>
    <property type="project" value="InterPro"/>
</dbReference>
<dbReference type="InterPro" id="IPR038085">
    <property type="entry name" value="Rnp2-like_sf"/>
</dbReference>
<dbReference type="SUPFAM" id="SSF160350">
    <property type="entry name" value="Rnp2-like"/>
    <property type="match status" value="1"/>
</dbReference>
<evidence type="ECO:0000256" key="4">
    <source>
        <dbReference type="ARBA" id="ARBA00023242"/>
    </source>
</evidence>
<evidence type="ECO:0000313" key="8">
    <source>
        <dbReference type="Proteomes" id="UP000288716"/>
    </source>
</evidence>
<evidence type="ECO:0000256" key="1">
    <source>
        <dbReference type="ARBA" id="ARBA00010800"/>
    </source>
</evidence>
<dbReference type="GO" id="GO:0006364">
    <property type="term" value="P:rRNA processing"/>
    <property type="evidence" value="ECO:0007669"/>
    <property type="project" value="UniProtKB-KW"/>
</dbReference>
<dbReference type="GO" id="GO:0030677">
    <property type="term" value="C:ribonuclease P complex"/>
    <property type="evidence" value="ECO:0007669"/>
    <property type="project" value="InterPro"/>
</dbReference>
<dbReference type="VEuPathDB" id="VectorBase:LDEU008544"/>
<dbReference type="GO" id="GO:0033204">
    <property type="term" value="F:ribonuclease P RNA binding"/>
    <property type="evidence" value="ECO:0007669"/>
    <property type="project" value="InterPro"/>
</dbReference>
<protein>
    <recommendedName>
        <fullName evidence="5 6">Ribonuclease P/MRP protein subunit POP5</fullName>
    </recommendedName>
</protein>
<dbReference type="Pfam" id="PF01900">
    <property type="entry name" value="RNase_P_Rpp14"/>
    <property type="match status" value="1"/>
</dbReference>
<dbReference type="PANTHER" id="PTHR48414:SF1">
    <property type="entry name" value="POP5 HOMOLOG, RIBONUCLEASE P_MRP SUBUNIT"/>
    <property type="match status" value="1"/>
</dbReference>
<keyword evidence="8" id="KW-1185">Reference proteome</keyword>
<comment type="caution">
    <text evidence="7">The sequence shown here is derived from an EMBL/GenBank/DDBJ whole genome shotgun (WGS) entry which is preliminary data.</text>
</comment>
<keyword evidence="2" id="KW-0698">rRNA processing</keyword>
<gene>
    <name evidence="7" type="ORF">B4U80_01981</name>
</gene>
<dbReference type="STRING" id="299467.A0A443S7H3"/>
<dbReference type="InterPro" id="IPR016819">
    <property type="entry name" value="RNase_P/MRP_POP5"/>
</dbReference>
<reference evidence="7 8" key="1">
    <citation type="journal article" date="2018" name="Gigascience">
        <title>Genomes of trombidid mites reveal novel predicted allergens and laterally-transferred genes associated with secondary metabolism.</title>
        <authorList>
            <person name="Dong X."/>
            <person name="Chaisiri K."/>
            <person name="Xia D."/>
            <person name="Armstrong S.D."/>
            <person name="Fang Y."/>
            <person name="Donnelly M.J."/>
            <person name="Kadowaki T."/>
            <person name="McGarry J.W."/>
            <person name="Darby A.C."/>
            <person name="Makepeace B.L."/>
        </authorList>
    </citation>
    <scope>NUCLEOTIDE SEQUENCE [LARGE SCALE GENOMIC DNA]</scope>
    <source>
        <strain evidence="7">UoL-UT</strain>
    </source>
</reference>
<dbReference type="Gene3D" id="3.30.70.3250">
    <property type="entry name" value="Ribonuclease P, Pop5 subunit"/>
    <property type="match status" value="1"/>
</dbReference>
<dbReference type="PIRSF" id="PIRSF023803">
    <property type="entry name" value="Ribonuclease_P_prd"/>
    <property type="match status" value="1"/>
</dbReference>
<dbReference type="GO" id="GO:0005730">
    <property type="term" value="C:nucleolus"/>
    <property type="evidence" value="ECO:0007669"/>
    <property type="project" value="UniProtKB-SubCell"/>
</dbReference>
<dbReference type="OrthoDB" id="277888at2759"/>
<name>A0A443S7H3_9ACAR</name>
<evidence type="ECO:0000256" key="2">
    <source>
        <dbReference type="ARBA" id="ARBA00022552"/>
    </source>
</evidence>
<organism evidence="7 8">
    <name type="scientific">Leptotrombidium deliense</name>
    <dbReference type="NCBI Taxonomy" id="299467"/>
    <lineage>
        <taxon>Eukaryota</taxon>
        <taxon>Metazoa</taxon>
        <taxon>Ecdysozoa</taxon>
        <taxon>Arthropoda</taxon>
        <taxon>Chelicerata</taxon>
        <taxon>Arachnida</taxon>
        <taxon>Acari</taxon>
        <taxon>Acariformes</taxon>
        <taxon>Trombidiformes</taxon>
        <taxon>Prostigmata</taxon>
        <taxon>Anystina</taxon>
        <taxon>Parasitengona</taxon>
        <taxon>Trombiculoidea</taxon>
        <taxon>Trombiculidae</taxon>
        <taxon>Leptotrombidium</taxon>
    </lineage>
</organism>
<comment type="function">
    <text evidence="6">Component of ribonuclease P, a protein complex that generates mature tRNA molecules by cleaving their 5'-ends.</text>
</comment>
<keyword evidence="4 6" id="KW-0539">Nucleus</keyword>
<dbReference type="EMBL" id="NCKV01006348">
    <property type="protein sequence ID" value="RWS23498.1"/>
    <property type="molecule type" value="Genomic_DNA"/>
</dbReference>
<comment type="subcellular location">
    <subcellularLocation>
        <location evidence="6">Nucleus</location>
        <location evidence="6">Nucleolus</location>
    </subcellularLocation>
</comment>
<proteinExistence type="inferred from homology"/>
<comment type="similarity">
    <text evidence="1 6">Belongs to the eukaryotic/archaeal RNase P protein component 2 family.</text>
</comment>
<sequence>MVRVKRRHVLFKFVTSDPFSELPFDEKQVLAAIRSRVHELHGDFGLGSLLMSLHIKKFDKRTHIALISCRREPARILMTSLPLVNKIGPHICTIQMLKFSGTIRSCLKFLTSYYEHENKSIKVI</sequence>
<evidence type="ECO:0000256" key="6">
    <source>
        <dbReference type="PIRNR" id="PIRNR023803"/>
    </source>
</evidence>
<dbReference type="PANTHER" id="PTHR48414">
    <property type="entry name" value="POP5 HOMOLOG, RIBONUCLEASE P_MRP SUBUNIT"/>
    <property type="match status" value="1"/>
</dbReference>
<evidence type="ECO:0000256" key="3">
    <source>
        <dbReference type="ARBA" id="ARBA00022694"/>
    </source>
</evidence>
<evidence type="ECO:0000256" key="5">
    <source>
        <dbReference type="ARBA" id="ARBA00044198"/>
    </source>
</evidence>
<dbReference type="AlphaFoldDB" id="A0A443S7H3"/>
<accession>A0A443S7H3</accession>